<dbReference type="EMBL" id="JADGMS010000015">
    <property type="protein sequence ID" value="KAF9668247.1"/>
    <property type="molecule type" value="Genomic_DNA"/>
</dbReference>
<evidence type="ECO:0000313" key="1">
    <source>
        <dbReference type="EMBL" id="KAF9668247.1"/>
    </source>
</evidence>
<comment type="caution">
    <text evidence="1">The sequence shown here is derived from an EMBL/GenBank/DDBJ whole genome shotgun (WGS) entry which is preliminary data.</text>
</comment>
<protein>
    <submittedName>
        <fullName evidence="1">Uncharacterized protein</fullName>
    </submittedName>
</protein>
<organism evidence="1 2">
    <name type="scientific">Salix dunnii</name>
    <dbReference type="NCBI Taxonomy" id="1413687"/>
    <lineage>
        <taxon>Eukaryota</taxon>
        <taxon>Viridiplantae</taxon>
        <taxon>Streptophyta</taxon>
        <taxon>Embryophyta</taxon>
        <taxon>Tracheophyta</taxon>
        <taxon>Spermatophyta</taxon>
        <taxon>Magnoliopsida</taxon>
        <taxon>eudicotyledons</taxon>
        <taxon>Gunneridae</taxon>
        <taxon>Pentapetalae</taxon>
        <taxon>rosids</taxon>
        <taxon>fabids</taxon>
        <taxon>Malpighiales</taxon>
        <taxon>Salicaceae</taxon>
        <taxon>Saliceae</taxon>
        <taxon>Salix</taxon>
    </lineage>
</organism>
<dbReference type="Proteomes" id="UP000657918">
    <property type="component" value="Unassembled WGS sequence"/>
</dbReference>
<sequence length="71" mass="8300">MPMITLFLLESHLEGEFIVKQSNMRKNEMMGPSHHFDIAVALQLMLSAQWRYCGVLQLAALEFMVINLLWY</sequence>
<proteinExistence type="predicted"/>
<accession>A0A835JEK6</accession>
<dbReference type="AlphaFoldDB" id="A0A835JEK6"/>
<reference evidence="1 2" key="1">
    <citation type="submission" date="2020-10" db="EMBL/GenBank/DDBJ databases">
        <title>Plant Genome Project.</title>
        <authorList>
            <person name="Zhang R.-G."/>
        </authorList>
    </citation>
    <scope>NUCLEOTIDE SEQUENCE [LARGE SCALE GENOMIC DNA]</scope>
    <source>
        <strain evidence="1">FAFU-HL-1</strain>
        <tissue evidence="1">Leaf</tissue>
    </source>
</reference>
<gene>
    <name evidence="1" type="ORF">SADUNF_Sadunf15G0109200</name>
</gene>
<evidence type="ECO:0000313" key="2">
    <source>
        <dbReference type="Proteomes" id="UP000657918"/>
    </source>
</evidence>
<name>A0A835JEK6_9ROSI</name>
<keyword evidence="2" id="KW-1185">Reference proteome</keyword>